<protein>
    <submittedName>
        <fullName evidence="10">TolC family protein</fullName>
    </submittedName>
</protein>
<dbReference type="GO" id="GO:0015288">
    <property type="term" value="F:porin activity"/>
    <property type="evidence" value="ECO:0007669"/>
    <property type="project" value="TreeGrafter"/>
</dbReference>
<dbReference type="SUPFAM" id="SSF56954">
    <property type="entry name" value="Outer membrane efflux proteins (OEP)"/>
    <property type="match status" value="1"/>
</dbReference>
<keyword evidence="8" id="KW-0175">Coiled coil</keyword>
<sequence length="449" mass="51069">MVKKLNLFLLMILLSGFSLAQTKITLKDAIQIALQKNTTLNQAENNISSQESGVTAAYGNFLPSLGAFASWGWDRNEQAGSIRYINGVPFNIPKITSETRSYVASVNSDITLFDGLSNFANLSYAKNNLSSTKFFVEFIKQQTVFNTITRYYNLMTQIELLKVREENVKKQEINFKTIEEKNRLGAATLADLYQQQVELGNAELQVINQNLEVQKAKNNLLIFLGLDVTGDYTFETELTLREENILTTDLEEDYKNIQERISDAYNNRLDYKSKLYELEGSLNQISIARSGHFPRLTGSLGFSSYSNKYEDLFKSRTYSVGLNLNIPIFSGFSVNNRVQIAEVQAMNKELEVRELERKIKQEINESYLSLVAAKKSLSVSEKNVKAAEERLKIEQERYNLGSSKLLDLVIANSSYITAKTDFVNAQYSYIIISDQIKYFLGILDITKYE</sequence>
<evidence type="ECO:0000256" key="5">
    <source>
        <dbReference type="ARBA" id="ARBA00022692"/>
    </source>
</evidence>
<dbReference type="PANTHER" id="PTHR30026">
    <property type="entry name" value="OUTER MEMBRANE PROTEIN TOLC"/>
    <property type="match status" value="1"/>
</dbReference>
<gene>
    <name evidence="10" type="ORF">ENS56_02555</name>
</gene>
<dbReference type="GO" id="GO:0015562">
    <property type="term" value="F:efflux transmembrane transporter activity"/>
    <property type="evidence" value="ECO:0007669"/>
    <property type="project" value="InterPro"/>
</dbReference>
<name>A0A832DIX1_9BACT</name>
<feature type="signal peptide" evidence="9">
    <location>
        <begin position="1"/>
        <end position="20"/>
    </location>
</feature>
<comment type="caution">
    <text evidence="10">The sequence shown here is derived from an EMBL/GenBank/DDBJ whole genome shotgun (WGS) entry which is preliminary data.</text>
</comment>
<accession>A0A832DIX1</accession>
<dbReference type="Gene3D" id="1.20.1600.10">
    <property type="entry name" value="Outer membrane efflux proteins (OEP)"/>
    <property type="match status" value="1"/>
</dbReference>
<evidence type="ECO:0000256" key="4">
    <source>
        <dbReference type="ARBA" id="ARBA00022452"/>
    </source>
</evidence>
<keyword evidence="9" id="KW-0732">Signal</keyword>
<keyword evidence="7" id="KW-0998">Cell outer membrane</keyword>
<comment type="similarity">
    <text evidence="2">Belongs to the outer membrane factor (OMF) (TC 1.B.17) family.</text>
</comment>
<dbReference type="InterPro" id="IPR003423">
    <property type="entry name" value="OMP_efflux"/>
</dbReference>
<organism evidence="10">
    <name type="scientific">Ignavibacterium album</name>
    <dbReference type="NCBI Taxonomy" id="591197"/>
    <lineage>
        <taxon>Bacteria</taxon>
        <taxon>Pseudomonadati</taxon>
        <taxon>Ignavibacteriota</taxon>
        <taxon>Ignavibacteria</taxon>
        <taxon>Ignavibacteriales</taxon>
        <taxon>Ignavibacteriaceae</taxon>
        <taxon>Ignavibacterium</taxon>
    </lineage>
</organism>
<evidence type="ECO:0000256" key="6">
    <source>
        <dbReference type="ARBA" id="ARBA00023136"/>
    </source>
</evidence>
<keyword evidence="3" id="KW-0813">Transport</keyword>
<reference evidence="10" key="1">
    <citation type="journal article" date="2020" name="mSystems">
        <title>Genome- and Community-Level Interaction Insights into Carbon Utilization and Element Cycling Functions of Hydrothermarchaeota in Hydrothermal Sediment.</title>
        <authorList>
            <person name="Zhou Z."/>
            <person name="Liu Y."/>
            <person name="Xu W."/>
            <person name="Pan J."/>
            <person name="Luo Z.H."/>
            <person name="Li M."/>
        </authorList>
    </citation>
    <scope>NUCLEOTIDE SEQUENCE [LARGE SCALE GENOMIC DNA]</scope>
    <source>
        <strain evidence="10">SpSt-500</strain>
    </source>
</reference>
<evidence type="ECO:0000256" key="3">
    <source>
        <dbReference type="ARBA" id="ARBA00022448"/>
    </source>
</evidence>
<evidence type="ECO:0000313" key="10">
    <source>
        <dbReference type="EMBL" id="HGT46895.1"/>
    </source>
</evidence>
<dbReference type="GO" id="GO:1990281">
    <property type="term" value="C:efflux pump complex"/>
    <property type="evidence" value="ECO:0007669"/>
    <property type="project" value="TreeGrafter"/>
</dbReference>
<dbReference type="Pfam" id="PF02321">
    <property type="entry name" value="OEP"/>
    <property type="match status" value="2"/>
</dbReference>
<dbReference type="AlphaFoldDB" id="A0A832DIX1"/>
<proteinExistence type="inferred from homology"/>
<feature type="coiled-coil region" evidence="8">
    <location>
        <begin position="338"/>
        <end position="397"/>
    </location>
</feature>
<keyword evidence="6" id="KW-0472">Membrane</keyword>
<evidence type="ECO:0000256" key="7">
    <source>
        <dbReference type="ARBA" id="ARBA00023237"/>
    </source>
</evidence>
<feature type="coiled-coil region" evidence="8">
    <location>
        <begin position="199"/>
        <end position="267"/>
    </location>
</feature>
<dbReference type="PANTHER" id="PTHR30026:SF20">
    <property type="entry name" value="OUTER MEMBRANE PROTEIN TOLC"/>
    <property type="match status" value="1"/>
</dbReference>
<comment type="subcellular location">
    <subcellularLocation>
        <location evidence="1">Cell outer membrane</location>
    </subcellularLocation>
</comment>
<keyword evidence="4" id="KW-1134">Transmembrane beta strand</keyword>
<dbReference type="GO" id="GO:0009279">
    <property type="term" value="C:cell outer membrane"/>
    <property type="evidence" value="ECO:0007669"/>
    <property type="project" value="UniProtKB-SubCell"/>
</dbReference>
<keyword evidence="5" id="KW-0812">Transmembrane</keyword>
<dbReference type="EMBL" id="DSVI01000004">
    <property type="protein sequence ID" value="HGT46895.1"/>
    <property type="molecule type" value="Genomic_DNA"/>
</dbReference>
<evidence type="ECO:0000256" key="9">
    <source>
        <dbReference type="SAM" id="SignalP"/>
    </source>
</evidence>
<evidence type="ECO:0000256" key="8">
    <source>
        <dbReference type="SAM" id="Coils"/>
    </source>
</evidence>
<evidence type="ECO:0000256" key="2">
    <source>
        <dbReference type="ARBA" id="ARBA00007613"/>
    </source>
</evidence>
<dbReference type="InterPro" id="IPR051906">
    <property type="entry name" value="TolC-like"/>
</dbReference>
<evidence type="ECO:0000256" key="1">
    <source>
        <dbReference type="ARBA" id="ARBA00004442"/>
    </source>
</evidence>
<feature type="chain" id="PRO_5032561127" evidence="9">
    <location>
        <begin position="21"/>
        <end position="449"/>
    </location>
</feature>